<proteinExistence type="predicted"/>
<name>A0A363UKL9_9GAMM</name>
<comment type="caution">
    <text evidence="1">The sequence shown here is derived from an EMBL/GenBank/DDBJ whole genome shotgun (WGS) entry which is preliminary data.</text>
</comment>
<organism evidence="1 2">
    <name type="scientific">Abyssibacter profundi</name>
    <dbReference type="NCBI Taxonomy" id="2182787"/>
    <lineage>
        <taxon>Bacteria</taxon>
        <taxon>Pseudomonadati</taxon>
        <taxon>Pseudomonadota</taxon>
        <taxon>Gammaproteobacteria</taxon>
        <taxon>Chromatiales</taxon>
        <taxon>Oceanococcaceae</taxon>
        <taxon>Abyssibacter</taxon>
    </lineage>
</organism>
<dbReference type="AlphaFoldDB" id="A0A363UKL9"/>
<dbReference type="Proteomes" id="UP000251800">
    <property type="component" value="Unassembled WGS sequence"/>
</dbReference>
<gene>
    <name evidence="1" type="ORF">DEH80_08905</name>
</gene>
<keyword evidence="2" id="KW-1185">Reference proteome</keyword>
<evidence type="ECO:0000313" key="1">
    <source>
        <dbReference type="EMBL" id="PWN55937.1"/>
    </source>
</evidence>
<accession>A0A363UKL9</accession>
<protein>
    <submittedName>
        <fullName evidence="1">Uncharacterized protein</fullName>
    </submittedName>
</protein>
<evidence type="ECO:0000313" key="2">
    <source>
        <dbReference type="Proteomes" id="UP000251800"/>
    </source>
</evidence>
<dbReference type="EMBL" id="QEQK01000007">
    <property type="protein sequence ID" value="PWN55937.1"/>
    <property type="molecule type" value="Genomic_DNA"/>
</dbReference>
<sequence length="82" mass="8252">MPCEAGGLVSDSLSGIAGVSAGLAARGGSLGRVNGPIWPQPVITRAISVAGNRAGFIREESRICLSASRGPSTMAVQFNEPA</sequence>
<reference evidence="1 2" key="1">
    <citation type="submission" date="2018-05" db="EMBL/GenBank/DDBJ databases">
        <title>Abyssibacter profundi OUC007T gen. nov., sp. nov, a marine bacterium isolated from seawater of the Mariana Trench.</title>
        <authorList>
            <person name="Zhou S."/>
        </authorList>
    </citation>
    <scope>NUCLEOTIDE SEQUENCE [LARGE SCALE GENOMIC DNA]</scope>
    <source>
        <strain evidence="1 2">OUC007</strain>
    </source>
</reference>